<keyword evidence="9 10" id="KW-0472">Membrane</keyword>
<comment type="similarity">
    <text evidence="10">Belongs to the NqrB/RnfD family.</text>
</comment>
<comment type="function">
    <text evidence="10">Part of a membrane-bound complex that couples electron transfer with translocation of ions across the membrane.</text>
</comment>
<evidence type="ECO:0000256" key="4">
    <source>
        <dbReference type="ARBA" id="ARBA00022643"/>
    </source>
</evidence>
<dbReference type="PANTHER" id="PTHR30578:SF0">
    <property type="entry name" value="ION-TRANSLOCATING OXIDOREDUCTASE COMPLEX SUBUNIT D"/>
    <property type="match status" value="1"/>
</dbReference>
<keyword evidence="3 10" id="KW-0285">Flavoprotein</keyword>
<sequence>MSIASSPFAHDRSSVRRIMVHVCLALLPATFFGCYLFGWPAINLWVVTTASAVLCESMCLRFLKQPQRRLLDSSALVTGWLLALTLPPWAPWWIGVGGSFFAVGLGKQVYGGIGQNPFNPAMAARVALLISFPLQMTHWALPHSLWAIGSPDFLEGLRITFAGAPQADGVSGATALGNLKTQLTLHRSAVDILASDFSLLPAFLGHSGGSLGETSEMLLLVGGLWLLALRIIHWEIPVTMLLSVALLAALAHQLEPLRYPGALFHLSSGGLMMGALFIATDPVTSPVGRTGRLIFGVGSGVLIYVIRTWGSFPEAVAFAVLFMNALTPLIDRYCRPRVYGRNVRGKPLVAASWTRQTKEVDKV</sequence>
<dbReference type="Pfam" id="PF03116">
    <property type="entry name" value="NQR2_RnfD_RnfE"/>
    <property type="match status" value="1"/>
</dbReference>
<keyword evidence="8 10" id="KW-1133">Transmembrane helix</keyword>
<evidence type="ECO:0000256" key="5">
    <source>
        <dbReference type="ARBA" id="ARBA00022692"/>
    </source>
</evidence>
<accession>A0A1C7Z2Y8</accession>
<proteinExistence type="inferred from homology"/>
<evidence type="ECO:0000256" key="9">
    <source>
        <dbReference type="ARBA" id="ARBA00023136"/>
    </source>
</evidence>
<keyword evidence="10" id="KW-1003">Cell membrane</keyword>
<comment type="cofactor">
    <cofactor evidence="10">
        <name>FMN</name>
        <dbReference type="ChEBI" id="CHEBI:58210"/>
    </cofactor>
</comment>
<evidence type="ECO:0000256" key="1">
    <source>
        <dbReference type="ARBA" id="ARBA00022448"/>
    </source>
</evidence>
<comment type="subcellular location">
    <subcellularLocation>
        <location evidence="10">Cell inner membrane</location>
        <topology evidence="10">Multi-pass membrane protein</topology>
    </subcellularLocation>
</comment>
<dbReference type="Proteomes" id="UP000093104">
    <property type="component" value="Unassembled WGS sequence"/>
</dbReference>
<feature type="transmembrane region" description="Helical" evidence="10">
    <location>
        <begin position="18"/>
        <end position="38"/>
    </location>
</feature>
<dbReference type="AlphaFoldDB" id="A0A1C7Z2Y8"/>
<evidence type="ECO:0000256" key="8">
    <source>
        <dbReference type="ARBA" id="ARBA00022989"/>
    </source>
</evidence>
<dbReference type="InterPro" id="IPR004338">
    <property type="entry name" value="NqrB/RnfD"/>
</dbReference>
<feature type="transmembrane region" description="Helical" evidence="10">
    <location>
        <begin position="260"/>
        <end position="279"/>
    </location>
</feature>
<feature type="transmembrane region" description="Helical" evidence="10">
    <location>
        <begin position="315"/>
        <end position="334"/>
    </location>
</feature>
<keyword evidence="10" id="KW-0997">Cell inner membrane</keyword>
<dbReference type="GO" id="GO:0055085">
    <property type="term" value="P:transmembrane transport"/>
    <property type="evidence" value="ECO:0007669"/>
    <property type="project" value="InterPro"/>
</dbReference>
<dbReference type="GO" id="GO:0022900">
    <property type="term" value="P:electron transport chain"/>
    <property type="evidence" value="ECO:0007669"/>
    <property type="project" value="UniProtKB-UniRule"/>
</dbReference>
<organism evidence="11 12">
    <name type="scientific">Pseudomonas syringae</name>
    <dbReference type="NCBI Taxonomy" id="317"/>
    <lineage>
        <taxon>Bacteria</taxon>
        <taxon>Pseudomonadati</taxon>
        <taxon>Pseudomonadota</taxon>
        <taxon>Gammaproteobacteria</taxon>
        <taxon>Pseudomonadales</taxon>
        <taxon>Pseudomonadaceae</taxon>
        <taxon>Pseudomonas</taxon>
    </lineage>
</organism>
<evidence type="ECO:0000256" key="2">
    <source>
        <dbReference type="ARBA" id="ARBA00022553"/>
    </source>
</evidence>
<feature type="transmembrane region" description="Helical" evidence="10">
    <location>
        <begin position="236"/>
        <end position="254"/>
    </location>
</feature>
<dbReference type="EC" id="7.-.-.-" evidence="10"/>
<evidence type="ECO:0000256" key="10">
    <source>
        <dbReference type="HAMAP-Rule" id="MF_00462"/>
    </source>
</evidence>
<keyword evidence="7 10" id="KW-0249">Electron transport</keyword>
<feature type="transmembrane region" description="Helical" evidence="10">
    <location>
        <begin position="92"/>
        <end position="110"/>
    </location>
</feature>
<dbReference type="HAMAP" id="MF_00462">
    <property type="entry name" value="RsxD_RnfD"/>
    <property type="match status" value="1"/>
</dbReference>
<evidence type="ECO:0000313" key="12">
    <source>
        <dbReference type="Proteomes" id="UP000093104"/>
    </source>
</evidence>
<reference evidence="11 12" key="1">
    <citation type="submission" date="2015-07" db="EMBL/GenBank/DDBJ databases">
        <title>Draft genome sequence of a diazotrophic, plant growth-promoting rhizobacterium of the Pseudomonas syringae complex.</title>
        <authorList>
            <person name="Patten C.L."/>
            <person name="Jeong H."/>
        </authorList>
    </citation>
    <scope>NUCLEOTIDE SEQUENCE [LARGE SCALE GENOMIC DNA]</scope>
    <source>
        <strain evidence="11 12">GR12-2</strain>
    </source>
</reference>
<comment type="caution">
    <text evidence="11">The sequence shown here is derived from an EMBL/GenBank/DDBJ whole genome shotgun (WGS) entry which is preliminary data.</text>
</comment>
<evidence type="ECO:0000313" key="11">
    <source>
        <dbReference type="EMBL" id="OCR22545.1"/>
    </source>
</evidence>
<evidence type="ECO:0000256" key="3">
    <source>
        <dbReference type="ARBA" id="ARBA00022630"/>
    </source>
</evidence>
<dbReference type="PATRIC" id="fig|317.243.peg.508"/>
<dbReference type="RefSeq" id="WP_065835957.1">
    <property type="nucleotide sequence ID" value="NZ_LGSI01000068.1"/>
</dbReference>
<comment type="subunit">
    <text evidence="10">The complex is composed of six subunits: RnfA, RnfB, RnfC, RnfD, RnfE and RnfG.</text>
</comment>
<keyword evidence="1 10" id="KW-0813">Transport</keyword>
<evidence type="ECO:0000256" key="7">
    <source>
        <dbReference type="ARBA" id="ARBA00022982"/>
    </source>
</evidence>
<feature type="modified residue" description="FMN phosphoryl threonine" evidence="10">
    <location>
        <position position="174"/>
    </location>
</feature>
<evidence type="ECO:0000256" key="6">
    <source>
        <dbReference type="ARBA" id="ARBA00022967"/>
    </source>
</evidence>
<dbReference type="NCBIfam" id="TIGR01946">
    <property type="entry name" value="rnfD"/>
    <property type="match status" value="1"/>
</dbReference>
<keyword evidence="5 10" id="KW-0812">Transmembrane</keyword>
<dbReference type="OrthoDB" id="9776359at2"/>
<dbReference type="GO" id="GO:0005886">
    <property type="term" value="C:plasma membrane"/>
    <property type="evidence" value="ECO:0007669"/>
    <property type="project" value="UniProtKB-SubCell"/>
</dbReference>
<protein>
    <recommendedName>
        <fullName evidence="10">Ion-translocating oxidoreductase complex subunit D</fullName>
        <ecNumber evidence="10">7.-.-.-</ecNumber>
    </recommendedName>
    <alternativeName>
        <fullName evidence="10">Rnf electron transport complex subunit D</fullName>
    </alternativeName>
</protein>
<keyword evidence="4 10" id="KW-0288">FMN</keyword>
<keyword evidence="6 10" id="KW-1278">Translocase</keyword>
<keyword evidence="2 10" id="KW-0597">Phosphoprotein</keyword>
<feature type="transmembrane region" description="Helical" evidence="10">
    <location>
        <begin position="291"/>
        <end position="309"/>
    </location>
</feature>
<gene>
    <name evidence="10" type="primary">rnfD</name>
    <name evidence="11" type="ORF">AFK24_26010</name>
</gene>
<comment type="caution">
    <text evidence="10">Lacks conserved residue(s) required for the propagation of feature annotation.</text>
</comment>
<dbReference type="PANTHER" id="PTHR30578">
    <property type="entry name" value="ELECTRON TRANSPORT COMPLEX PROTEIN RNFD"/>
    <property type="match status" value="1"/>
</dbReference>
<dbReference type="EMBL" id="LGSI01000068">
    <property type="protein sequence ID" value="OCR22545.1"/>
    <property type="molecule type" value="Genomic_DNA"/>
</dbReference>
<name>A0A1C7Z2Y8_PSESX</name>
<dbReference type="InterPro" id="IPR011303">
    <property type="entry name" value="RnfD_bac"/>
</dbReference>